<accession>A0A0K0FUT9</accession>
<dbReference type="STRING" id="75913.A0A0K0FUT9"/>
<dbReference type="GO" id="GO:0030971">
    <property type="term" value="F:receptor tyrosine kinase binding"/>
    <property type="evidence" value="ECO:0007669"/>
    <property type="project" value="TreeGrafter"/>
</dbReference>
<dbReference type="GO" id="GO:0016477">
    <property type="term" value="P:cell migration"/>
    <property type="evidence" value="ECO:0007669"/>
    <property type="project" value="TreeGrafter"/>
</dbReference>
<dbReference type="InterPro" id="IPR011993">
    <property type="entry name" value="PH-like_dom_sf"/>
</dbReference>
<dbReference type="Proteomes" id="UP000035680">
    <property type="component" value="Unassembled WGS sequence"/>
</dbReference>
<dbReference type="InterPro" id="IPR006020">
    <property type="entry name" value="PTB/PI_dom"/>
</dbReference>
<organism evidence="4 5">
    <name type="scientific">Strongyloides venezuelensis</name>
    <name type="common">Threadworm</name>
    <dbReference type="NCBI Taxonomy" id="75913"/>
    <lineage>
        <taxon>Eukaryota</taxon>
        <taxon>Metazoa</taxon>
        <taxon>Ecdysozoa</taxon>
        <taxon>Nematoda</taxon>
        <taxon>Chromadorea</taxon>
        <taxon>Rhabditida</taxon>
        <taxon>Tylenchina</taxon>
        <taxon>Panagrolaimomorpha</taxon>
        <taxon>Strongyloidoidea</taxon>
        <taxon>Strongyloididae</taxon>
        <taxon>Strongyloides</taxon>
    </lineage>
</organism>
<dbReference type="SMART" id="SM00252">
    <property type="entry name" value="SH2"/>
    <property type="match status" value="1"/>
</dbReference>
<feature type="domain" description="SH2" evidence="3">
    <location>
        <begin position="204"/>
        <end position="294"/>
    </location>
</feature>
<dbReference type="InterPro" id="IPR051184">
    <property type="entry name" value="Tyrosine-phos_adapter"/>
</dbReference>
<evidence type="ECO:0000313" key="5">
    <source>
        <dbReference type="WBParaSite" id="SVE_1610300.1"/>
    </source>
</evidence>
<evidence type="ECO:0000256" key="1">
    <source>
        <dbReference type="ARBA" id="ARBA00022999"/>
    </source>
</evidence>
<dbReference type="WBParaSite" id="SVE_1610300.1">
    <property type="protein sequence ID" value="SVE_1610300.1"/>
    <property type="gene ID" value="SVE_1610300"/>
</dbReference>
<dbReference type="GO" id="GO:0035591">
    <property type="term" value="F:signaling adaptor activity"/>
    <property type="evidence" value="ECO:0007669"/>
    <property type="project" value="TreeGrafter"/>
</dbReference>
<dbReference type="InterPro" id="IPR036860">
    <property type="entry name" value="SH2_dom_sf"/>
</dbReference>
<dbReference type="GO" id="GO:0007167">
    <property type="term" value="P:enzyme-linked receptor protein signaling pathway"/>
    <property type="evidence" value="ECO:0007669"/>
    <property type="project" value="TreeGrafter"/>
</dbReference>
<keyword evidence="4" id="KW-1185">Reference proteome</keyword>
<evidence type="ECO:0000256" key="2">
    <source>
        <dbReference type="PROSITE-ProRule" id="PRU00191"/>
    </source>
</evidence>
<dbReference type="GO" id="GO:0005737">
    <property type="term" value="C:cytoplasm"/>
    <property type="evidence" value="ECO:0007669"/>
    <property type="project" value="TreeGrafter"/>
</dbReference>
<evidence type="ECO:0000259" key="3">
    <source>
        <dbReference type="PROSITE" id="PS50001"/>
    </source>
</evidence>
<sequence>MAFPYQATVQYRCVLVGIIEVDHPIGGLTESVQRDVVSKCIELVAHEAKLLQTNNNFSDDIKEKYIGIHNNPQLMEIDVDMNITNNSFTITRVNPGPNEKPGVSYNNWIDISIAFNGDDVLSDFFAYIAKKKGHRRCFVFHCEHGQPPQMMKAIRDIYHNFRENRKHVVNNMFKQPTAPPVPPRKRIFPKETNPLLSTLETYPWYHGHKTREEAIALLKNPGDFLLRTSHGSYVLSVVCSDNAVENFIFEKGGEKYKINGIEYDSLIHLIEYFMRTKEDIRLGKHVGVRLINPIKRHSSSPIV</sequence>
<dbReference type="InterPro" id="IPR000980">
    <property type="entry name" value="SH2"/>
</dbReference>
<reference evidence="4" key="1">
    <citation type="submission" date="2014-07" db="EMBL/GenBank/DDBJ databases">
        <authorList>
            <person name="Martin A.A"/>
            <person name="De Silva N."/>
        </authorList>
    </citation>
    <scope>NUCLEOTIDE SEQUENCE</scope>
</reference>
<dbReference type="PROSITE" id="PS50001">
    <property type="entry name" value="SH2"/>
    <property type="match status" value="1"/>
</dbReference>
<dbReference type="Gene3D" id="2.30.29.30">
    <property type="entry name" value="Pleckstrin-homology domain (PH domain)/Phosphotyrosine-binding domain (PTB)"/>
    <property type="match status" value="1"/>
</dbReference>
<protein>
    <submittedName>
        <fullName evidence="5">SH2 domain-containing protein</fullName>
    </submittedName>
</protein>
<name>A0A0K0FUT9_STRVS</name>
<dbReference type="AlphaFoldDB" id="A0A0K0FUT9"/>
<dbReference type="Pfam" id="PF00017">
    <property type="entry name" value="SH2"/>
    <property type="match status" value="1"/>
</dbReference>
<dbReference type="SMART" id="SM00462">
    <property type="entry name" value="PTB"/>
    <property type="match status" value="1"/>
</dbReference>
<dbReference type="PANTHER" id="PTHR19969:SF5">
    <property type="entry name" value="CRK-LIKE PROTEIN"/>
    <property type="match status" value="1"/>
</dbReference>
<reference evidence="5" key="2">
    <citation type="submission" date="2015-08" db="UniProtKB">
        <authorList>
            <consortium name="WormBaseParasite"/>
        </authorList>
    </citation>
    <scope>IDENTIFICATION</scope>
</reference>
<dbReference type="SUPFAM" id="SSF50729">
    <property type="entry name" value="PH domain-like"/>
    <property type="match status" value="1"/>
</dbReference>
<evidence type="ECO:0000313" key="4">
    <source>
        <dbReference type="Proteomes" id="UP000035680"/>
    </source>
</evidence>
<dbReference type="Pfam" id="PF00640">
    <property type="entry name" value="PID"/>
    <property type="match status" value="1"/>
</dbReference>
<keyword evidence="1 2" id="KW-0727">SH2 domain</keyword>
<dbReference type="Gene3D" id="3.30.505.10">
    <property type="entry name" value="SH2 domain"/>
    <property type="match status" value="1"/>
</dbReference>
<dbReference type="PANTHER" id="PTHR19969">
    <property type="entry name" value="SH2-SH3 ADAPTOR PROTEIN-RELATED"/>
    <property type="match status" value="1"/>
</dbReference>
<dbReference type="SUPFAM" id="SSF55550">
    <property type="entry name" value="SH2 domain"/>
    <property type="match status" value="1"/>
</dbReference>
<proteinExistence type="predicted"/>